<keyword evidence="1" id="KW-1133">Transmembrane helix</keyword>
<sequence>MSNFINKDFMTFWKENKFAGSALVFLCAMGTFSILSVLHNNFMADIEMLVIQASLSIVFTISAFPYSNRQQ</sequence>
<proteinExistence type="predicted"/>
<reference evidence="3" key="1">
    <citation type="submission" date="2023-09" db="EMBL/GenBank/DDBJ databases">
        <authorList>
            <person name="Li S."/>
            <person name="Li X."/>
            <person name="Zhang C."/>
            <person name="Zhao Z."/>
        </authorList>
    </citation>
    <scope>NUCLEOTIDE SEQUENCE [LARGE SCALE GENOMIC DNA]</scope>
    <source>
        <strain evidence="3">SQ345</strain>
    </source>
</reference>
<accession>A0ABY9TEN8</accession>
<dbReference type="Proteomes" id="UP001248581">
    <property type="component" value="Chromosome"/>
</dbReference>
<keyword evidence="3" id="KW-1185">Reference proteome</keyword>
<keyword evidence="1" id="KW-0812">Transmembrane</keyword>
<evidence type="ECO:0000313" key="3">
    <source>
        <dbReference type="Proteomes" id="UP001248581"/>
    </source>
</evidence>
<feature type="transmembrane region" description="Helical" evidence="1">
    <location>
        <begin position="21"/>
        <end position="42"/>
    </location>
</feature>
<name>A0ABY9TEN8_9GAMM</name>
<dbReference type="RefSeq" id="WP_348386425.1">
    <property type="nucleotide sequence ID" value="NZ_CP134146.1"/>
</dbReference>
<organism evidence="2 3">
    <name type="scientific">Thalassotalea nanhaiensis</name>
    <dbReference type="NCBI Taxonomy" id="3065648"/>
    <lineage>
        <taxon>Bacteria</taxon>
        <taxon>Pseudomonadati</taxon>
        <taxon>Pseudomonadota</taxon>
        <taxon>Gammaproteobacteria</taxon>
        <taxon>Alteromonadales</taxon>
        <taxon>Colwelliaceae</taxon>
        <taxon>Thalassotalea</taxon>
    </lineage>
</organism>
<evidence type="ECO:0000313" key="2">
    <source>
        <dbReference type="EMBL" id="WNC67261.1"/>
    </source>
</evidence>
<protein>
    <submittedName>
        <fullName evidence="2">Uncharacterized protein</fullName>
    </submittedName>
</protein>
<feature type="transmembrane region" description="Helical" evidence="1">
    <location>
        <begin position="48"/>
        <end position="66"/>
    </location>
</feature>
<keyword evidence="1" id="KW-0472">Membrane</keyword>
<dbReference type="EMBL" id="CP134146">
    <property type="protein sequence ID" value="WNC67261.1"/>
    <property type="molecule type" value="Genomic_DNA"/>
</dbReference>
<gene>
    <name evidence="2" type="ORF">RI845_12105</name>
</gene>
<evidence type="ECO:0000256" key="1">
    <source>
        <dbReference type="SAM" id="Phobius"/>
    </source>
</evidence>